<evidence type="ECO:0000256" key="18">
    <source>
        <dbReference type="RuleBase" id="RU004466"/>
    </source>
</evidence>
<keyword evidence="7" id="KW-0479">Metal-binding</keyword>
<evidence type="ECO:0000256" key="13">
    <source>
        <dbReference type="ARBA" id="ARBA00032873"/>
    </source>
</evidence>
<evidence type="ECO:0000313" key="20">
    <source>
        <dbReference type="Proteomes" id="UP000248961"/>
    </source>
</evidence>
<evidence type="ECO:0000256" key="2">
    <source>
        <dbReference type="ARBA" id="ARBA00006706"/>
    </source>
</evidence>
<evidence type="ECO:0000256" key="3">
    <source>
        <dbReference type="ARBA" id="ARBA00012382"/>
    </source>
</evidence>
<accession>A0A395I1P0</accession>
<keyword evidence="6 18" id="KW-0808">Transferase</keyword>
<comment type="catalytic activity">
    <reaction evidence="17">
        <text>isopentenyl diphosphate + (2E)-geranyl diphosphate = (2E,6E)-farnesyl diphosphate + diphosphate</text>
        <dbReference type="Rhea" id="RHEA:19361"/>
        <dbReference type="ChEBI" id="CHEBI:33019"/>
        <dbReference type="ChEBI" id="CHEBI:58057"/>
        <dbReference type="ChEBI" id="CHEBI:128769"/>
        <dbReference type="ChEBI" id="CHEBI:175763"/>
        <dbReference type="EC" id="2.5.1.10"/>
    </reaction>
</comment>
<dbReference type="GeneID" id="37203297"/>
<dbReference type="RefSeq" id="XP_025551628.1">
    <property type="nucleotide sequence ID" value="XM_025699008.1"/>
</dbReference>
<dbReference type="InterPro" id="IPR033749">
    <property type="entry name" value="Polyprenyl_synt_CS"/>
</dbReference>
<keyword evidence="8" id="KW-0460">Magnesium</keyword>
<dbReference type="SFLD" id="SFLDS00005">
    <property type="entry name" value="Isoprenoid_Synthase_Type_I"/>
    <property type="match status" value="1"/>
</dbReference>
<evidence type="ECO:0000256" key="10">
    <source>
        <dbReference type="ARBA" id="ARBA00032380"/>
    </source>
</evidence>
<dbReference type="InterPro" id="IPR000092">
    <property type="entry name" value="Polyprenyl_synt"/>
</dbReference>
<evidence type="ECO:0000256" key="16">
    <source>
        <dbReference type="ARBA" id="ARBA00049291"/>
    </source>
</evidence>
<proteinExistence type="inferred from homology"/>
<dbReference type="Gene3D" id="1.10.600.10">
    <property type="entry name" value="Farnesyl Diphosphate Synthase"/>
    <property type="match status" value="1"/>
</dbReference>
<dbReference type="GO" id="GO:0004311">
    <property type="term" value="F:geranylgeranyl diphosphate synthase activity"/>
    <property type="evidence" value="ECO:0007669"/>
    <property type="project" value="UniProtKB-EC"/>
</dbReference>
<evidence type="ECO:0000256" key="15">
    <source>
        <dbReference type="ARBA" id="ARBA00048119"/>
    </source>
</evidence>
<dbReference type="GO" id="GO:0008299">
    <property type="term" value="P:isoprenoid biosynthetic process"/>
    <property type="evidence" value="ECO:0007669"/>
    <property type="project" value="InterPro"/>
</dbReference>
<evidence type="ECO:0000256" key="7">
    <source>
        <dbReference type="ARBA" id="ARBA00022723"/>
    </source>
</evidence>
<evidence type="ECO:0000256" key="9">
    <source>
        <dbReference type="ARBA" id="ARBA00032052"/>
    </source>
</evidence>
<comment type="catalytic activity">
    <reaction evidence="15">
        <text>isopentenyl diphosphate + (2E,6E)-farnesyl diphosphate = (2E,6E,10E)-geranylgeranyl diphosphate + diphosphate</text>
        <dbReference type="Rhea" id="RHEA:17653"/>
        <dbReference type="ChEBI" id="CHEBI:33019"/>
        <dbReference type="ChEBI" id="CHEBI:58756"/>
        <dbReference type="ChEBI" id="CHEBI:128769"/>
        <dbReference type="ChEBI" id="CHEBI:175763"/>
        <dbReference type="EC" id="2.5.1.29"/>
    </reaction>
</comment>
<comment type="similarity">
    <text evidence="2 18">Belongs to the FPP/GGPP synthase family.</text>
</comment>
<dbReference type="VEuPathDB" id="FungiDB:BO97DRAFT_451737"/>
<evidence type="ECO:0000256" key="6">
    <source>
        <dbReference type="ARBA" id="ARBA00022679"/>
    </source>
</evidence>
<dbReference type="PANTHER" id="PTHR12001">
    <property type="entry name" value="GERANYLGERANYL PYROPHOSPHATE SYNTHASE"/>
    <property type="match status" value="1"/>
</dbReference>
<dbReference type="AlphaFoldDB" id="A0A395I1P0"/>
<dbReference type="CDD" id="cd00685">
    <property type="entry name" value="Trans_IPPS_HT"/>
    <property type="match status" value="1"/>
</dbReference>
<comment type="cofactor">
    <cofactor evidence="1">
        <name>Mg(2+)</name>
        <dbReference type="ChEBI" id="CHEBI:18420"/>
    </cofactor>
</comment>
<dbReference type="EC" id="2.5.1.10" evidence="4"/>
<dbReference type="InterPro" id="IPR008949">
    <property type="entry name" value="Isoprenoid_synthase_dom_sf"/>
</dbReference>
<dbReference type="EMBL" id="KZ824283">
    <property type="protein sequence ID" value="RAL12474.1"/>
    <property type="molecule type" value="Genomic_DNA"/>
</dbReference>
<organism evidence="19 20">
    <name type="scientific">Aspergillus homomorphus (strain CBS 101889)</name>
    <dbReference type="NCBI Taxonomy" id="1450537"/>
    <lineage>
        <taxon>Eukaryota</taxon>
        <taxon>Fungi</taxon>
        <taxon>Dikarya</taxon>
        <taxon>Ascomycota</taxon>
        <taxon>Pezizomycotina</taxon>
        <taxon>Eurotiomycetes</taxon>
        <taxon>Eurotiomycetidae</taxon>
        <taxon>Eurotiales</taxon>
        <taxon>Aspergillaceae</taxon>
        <taxon>Aspergillus</taxon>
        <taxon>Aspergillus subgen. Circumdati</taxon>
    </lineage>
</organism>
<reference evidence="19 20" key="1">
    <citation type="submission" date="2018-02" db="EMBL/GenBank/DDBJ databases">
        <title>The genomes of Aspergillus section Nigri reveals drivers in fungal speciation.</title>
        <authorList>
            <consortium name="DOE Joint Genome Institute"/>
            <person name="Vesth T.C."/>
            <person name="Nybo J."/>
            <person name="Theobald S."/>
            <person name="Brandl J."/>
            <person name="Frisvad J.C."/>
            <person name="Nielsen K.F."/>
            <person name="Lyhne E.K."/>
            <person name="Kogle M.E."/>
            <person name="Kuo A."/>
            <person name="Riley R."/>
            <person name="Clum A."/>
            <person name="Nolan M."/>
            <person name="Lipzen A."/>
            <person name="Salamov A."/>
            <person name="Henrissat B."/>
            <person name="Wiebenga A."/>
            <person name="De vries R.P."/>
            <person name="Grigoriev I.V."/>
            <person name="Mortensen U.H."/>
            <person name="Andersen M.R."/>
            <person name="Baker S.E."/>
        </authorList>
    </citation>
    <scope>NUCLEOTIDE SEQUENCE [LARGE SCALE GENOMIC DNA]</scope>
    <source>
        <strain evidence="19 20">CBS 101889</strain>
    </source>
</reference>
<dbReference type="GO" id="GO:0046165">
    <property type="term" value="P:alcohol biosynthetic process"/>
    <property type="evidence" value="ECO:0007669"/>
    <property type="project" value="UniProtKB-ARBA"/>
</dbReference>
<evidence type="ECO:0000256" key="5">
    <source>
        <dbReference type="ARBA" id="ARBA00012833"/>
    </source>
</evidence>
<dbReference type="OrthoDB" id="6921389at2759"/>
<dbReference type="STRING" id="1450537.A0A395I1P0"/>
<evidence type="ECO:0000256" key="11">
    <source>
        <dbReference type="ARBA" id="ARBA00032424"/>
    </source>
</evidence>
<gene>
    <name evidence="19" type="ORF">BO97DRAFT_451737</name>
</gene>
<dbReference type="SUPFAM" id="SSF48576">
    <property type="entry name" value="Terpenoid synthases"/>
    <property type="match status" value="1"/>
</dbReference>
<evidence type="ECO:0000256" key="17">
    <source>
        <dbReference type="ARBA" id="ARBA00049399"/>
    </source>
</evidence>
<dbReference type="Pfam" id="PF00348">
    <property type="entry name" value="polyprenyl_synt"/>
    <property type="match status" value="1"/>
</dbReference>
<dbReference type="GO" id="GO:0043386">
    <property type="term" value="P:mycotoxin biosynthetic process"/>
    <property type="evidence" value="ECO:0007669"/>
    <property type="project" value="UniProtKB-ARBA"/>
</dbReference>
<dbReference type="EC" id="2.5.1.29" evidence="3"/>
<evidence type="ECO:0000256" key="4">
    <source>
        <dbReference type="ARBA" id="ARBA00012439"/>
    </source>
</evidence>
<dbReference type="PROSITE" id="PS00723">
    <property type="entry name" value="POLYPRENYL_SYNTHASE_1"/>
    <property type="match status" value="1"/>
</dbReference>
<dbReference type="Proteomes" id="UP000248961">
    <property type="component" value="Unassembled WGS sequence"/>
</dbReference>
<dbReference type="GO" id="GO:0004161">
    <property type="term" value="F:dimethylallyltranstransferase activity"/>
    <property type="evidence" value="ECO:0007669"/>
    <property type="project" value="UniProtKB-EC"/>
</dbReference>
<dbReference type="SFLD" id="SFLDG01017">
    <property type="entry name" value="Polyprenyl_Transferase_Like"/>
    <property type="match status" value="1"/>
</dbReference>
<evidence type="ECO:0000313" key="19">
    <source>
        <dbReference type="EMBL" id="RAL12474.1"/>
    </source>
</evidence>
<dbReference type="EC" id="2.5.1.1" evidence="5"/>
<evidence type="ECO:0000256" key="8">
    <source>
        <dbReference type="ARBA" id="ARBA00022842"/>
    </source>
</evidence>
<protein>
    <recommendedName>
        <fullName evidence="13">(2E,6E)-farnesyl diphosphate synthase</fullName>
        <ecNumber evidence="5">2.5.1.1</ecNumber>
        <ecNumber evidence="4">2.5.1.10</ecNumber>
        <ecNumber evidence="3">2.5.1.29</ecNumber>
    </recommendedName>
    <alternativeName>
        <fullName evidence="12">Dimethylallyltranstransferase</fullName>
    </alternativeName>
    <alternativeName>
        <fullName evidence="11">Farnesyl diphosphate synthase</fullName>
    </alternativeName>
    <alternativeName>
        <fullName evidence="9">Farnesyltranstransferase</fullName>
    </alternativeName>
    <alternativeName>
        <fullName evidence="14">Geranylgeranyl diphosphate synthase</fullName>
    </alternativeName>
    <alternativeName>
        <fullName evidence="10">Geranyltranstransferase</fullName>
    </alternativeName>
</protein>
<keyword evidence="20" id="KW-1185">Reference proteome</keyword>
<dbReference type="GO" id="GO:0046872">
    <property type="term" value="F:metal ion binding"/>
    <property type="evidence" value="ECO:0007669"/>
    <property type="project" value="UniProtKB-KW"/>
</dbReference>
<comment type="catalytic activity">
    <reaction evidence="16">
        <text>isopentenyl diphosphate + dimethylallyl diphosphate = (2E)-geranyl diphosphate + diphosphate</text>
        <dbReference type="Rhea" id="RHEA:22408"/>
        <dbReference type="ChEBI" id="CHEBI:33019"/>
        <dbReference type="ChEBI" id="CHEBI:57623"/>
        <dbReference type="ChEBI" id="CHEBI:58057"/>
        <dbReference type="ChEBI" id="CHEBI:128769"/>
        <dbReference type="EC" id="2.5.1.1"/>
    </reaction>
</comment>
<evidence type="ECO:0000256" key="1">
    <source>
        <dbReference type="ARBA" id="ARBA00001946"/>
    </source>
</evidence>
<name>A0A395I1P0_ASPHC</name>
<evidence type="ECO:0000256" key="14">
    <source>
        <dbReference type="ARBA" id="ARBA00033096"/>
    </source>
</evidence>
<dbReference type="PROSITE" id="PS00444">
    <property type="entry name" value="POLYPRENYL_SYNTHASE_2"/>
    <property type="match status" value="1"/>
</dbReference>
<dbReference type="PANTHER" id="PTHR12001:SF70">
    <property type="entry name" value="PYROPHOSPHATE SYNTHETASE ATMG, PUTATIVE (AFU_ORTHOLOGUE AFUA_8G02400)-RELATED"/>
    <property type="match status" value="1"/>
</dbReference>
<evidence type="ECO:0000256" key="12">
    <source>
        <dbReference type="ARBA" id="ARBA00032448"/>
    </source>
</evidence>
<sequence>MASSNAMMPLVTAVEGETKPNTKPTPDQIIAAPIDYLLSLPGKDLRGRLIAAFDEWLHVPPDKLDLIRRVIELLHTASLLIDDIQDSSNLRRGQPVAHSIFGIASTINSANYAYFEAQHELHKLNDPRAIQIFTEELLRLHRGQGMDLYWRDSLTCPSEEEYFDMVADKTGGLFRLAIKLMQCSSTSTYDYVPLVNLMGIIFQIRDDYQNLQSGTYICNKGFGEDLTEGKFSFPIIHAIRHGAQRLQLLSILKQKTEDVTVKRYAIGVMEAAGSFDYCRVKIAELAAEARLMLQEIAGSTTGKDTSGGKGVAEFLDVLEIK</sequence>
<dbReference type="GO" id="GO:0004337">
    <property type="term" value="F:(2E,6E)-farnesyl diphosphate synthase activity"/>
    <property type="evidence" value="ECO:0007669"/>
    <property type="project" value="UniProtKB-EC"/>
</dbReference>